<dbReference type="GO" id="GO:0016539">
    <property type="term" value="P:intein-mediated protein splicing"/>
    <property type="evidence" value="ECO:0007669"/>
    <property type="project" value="InterPro"/>
</dbReference>
<comment type="caution">
    <text evidence="2">The sequence shown here is derived from an EMBL/GenBank/DDBJ whole genome shotgun (WGS) entry which is preliminary data.</text>
</comment>
<name>A0A364Y791_9BACT</name>
<dbReference type="InterPro" id="IPR036524">
    <property type="entry name" value="Frataxin/CyaY_sf"/>
</dbReference>
<dbReference type="GO" id="GO:0016226">
    <property type="term" value="P:iron-sulfur cluster assembly"/>
    <property type="evidence" value="ECO:0007669"/>
    <property type="project" value="InterPro"/>
</dbReference>
<dbReference type="CDD" id="cd00063">
    <property type="entry name" value="FN3"/>
    <property type="match status" value="1"/>
</dbReference>
<dbReference type="Pfam" id="PF00041">
    <property type="entry name" value="fn3"/>
    <property type="match status" value="1"/>
</dbReference>
<dbReference type="PROSITE" id="PS50817">
    <property type="entry name" value="INTEIN_N_TER"/>
    <property type="match status" value="1"/>
</dbReference>
<proteinExistence type="predicted"/>
<sequence>MKYFIFILLVIFTGTYAASQTYPVQVNAQVVAPFSPYLSDYTLPGAQKFLVNILLKDPTLPEYQAKLRLTIEGVGITIRTKSSYVPPPLVLPGGGIPLVLYGEDIADYFAPANLDFAGITRSQYERGAKLPEGVYRFTIEVLDYNRGTAVSNKGTSVAWIILNDPPLLNLPRKDAKLEIIDPTNIIFNWTPRHTASPNAAFTTTYLFKLIEIWPLNRNPYDAILTQPPLYETETNASQILYGPAEPALIPGRKYAWQLQARDEEGRDLFKNQGKSEVFVFQFGDALGLPENLRLQTANPSSLVVRWDQTVAGADAITYRVRYRPANKADGPWYEETTEEQWRTIGSLLPDTEYEMQVRAEQNVQLTEYSPSKIFKTKSAGANDFSCSSDIQPPPQPTTIQPLFKLGINDTIRAGGYDVVVRKVSGANGTYTGEGVAIVPWFMSAKVRVTFDKIGVNEQYWLTSGTIKSVWDANSKFLIKDEKKTDPSKAPDVGDQSVNIVQTETLIKIENGLIVSVTKNEDGEVVVETSSGETKVVPKGQSASVVDAAGNGYIVDKEGNIAKTTAETAMAAYEKSQRNYNMQLVFAPGTGKFGFDEKKLDALSSYYQQLQDGSFIPWKAVSSSKHDGVDAILRGMEIDSKKVRFEVSGEGVTPQQSTDSQFSLSLLGKVEGTEEELVAYFQPNDTAKQQVIGKLNLTSYDKITKNIVIVPVNMDLPVGLSAPIVKSALDGIFEQAVAYWQVSTANRVNVTFDQTFDDGESGLLSNYTADMKKVIAAYGQLQDETYYLFLIKDQTRSGASALGYMPRSKQAGFIFTTNHNDDATKIIRTMAHELGHGVFNLKHTFSEFPALSKGITKENLMDYPNGDKLYKYQWDYIHDPQKVIALFEDDEEGESYGPSAGIPDIWRNTDKTVHFVAPNKKIIRLPKETLSAYFSFGIGDFKDQPLLPSGMLTGFSILEGKDTVRYKASFSGNKFLGYTNKLNQYAKVLAKQNNTEADAAVIQLPYSAGFKIFRLKGVPYSYLTSGQVDESFIDLTDVASANLNAASWQELSSHDFSKGQVESGISSSSINPEYTDLLNDVDHNKFNQQYLLICKIMEFRTVYPDVYDRMTVSFNNWTDISVWSSTLFNDVLNLTPENAALVVLNKEKANITAGYFDYLCRKNEWYDTKNKEELLVLFLQEFQNLIKYNLKKYDDKIKILMETAVLPCDAGEVYVIVNKMSPEDIVNVVSVMSVDDLSLLCPKVRSRLIATVLDNFIVSEPYEKTIYKLLWTCPAGASRGLFLETLAETKNADQEYILGTLVSAVDDETLFMGENYNTMIMNFIIKAYGNVISSKSAFATKNIKPITELDISDVSALSEEQLVSLMNTIVTYNYQGFTKRLFKEVLKSICSICVMATSDDFQYDTKSVASFDEKTNQIGFSNKTVSGFITVSSSKEVKYHPLSPIILDDKAKLLDVYATSGGYYVPAIMLYFLEKKADAKTTVDAVQTTFDIASLAIPGGQATLALKLLNYADKVSAVSSLVGSYTETDYPNFAKVMNLTSGVLGVGNLTGGFVYAKLNKLDNIKSSMDLIDKSEDVISAAGHESKLTGLCDKIDLMNDPTKIDPDLAAVLNSTGKEKQTLIDILEMERKTADAAGKTNLANRLEGAVSKIRATAKGVKIVKSTRLQNLFEVMSKRFTFLANDGDKIYANAAKTKQLAHIQDGEIVMDRLDDIQDLGDNARLEESISDALYMEQKGGQLTEHSDDILIFDDNGTLKCLTGTNCFVANTLVATRTGSKVIQQIEIGDEVLSYNEKQKQSGWNKVTKLFSKTANKLNRLIVGKDTLFTTPEHKFMTAKGWVKAAVLSAGMMLQTQSGFAELASNQSIDSAATVYNFTVEQNHTYHVGHQQIVTHNKCEELGDILKQFDKKTQAAFVNDFKKNKALLDKFTSGEYSPVAWQLIHKMDPSLSKSEDWIKSLTNLAKKDPAILDDLKDPVLFNAWVDLRNNPDNAWKVYDTFKEAGKLSDNFKSYIKSKFFNEIMQKGKDFEDFVKNSLLNHADPIWKTLNLNPKDYRVFEQVQMKTGNLVDAKGNIYEKAADVPKGVDTRDEYFVADFVLVKTKKNVAGNATLDFQNSIILETKLSLSTDLTDRQLNAVSNIKSGNKSFTVRGNPFHGESESLLANDFLKVHSNGAGGVVSGARSLIKE</sequence>
<dbReference type="SMART" id="SM00306">
    <property type="entry name" value="HintN"/>
    <property type="match status" value="1"/>
</dbReference>
<dbReference type="SUPFAM" id="SSF49265">
    <property type="entry name" value="Fibronectin type III"/>
    <property type="match status" value="1"/>
</dbReference>
<dbReference type="Proteomes" id="UP000251889">
    <property type="component" value="Unassembled WGS sequence"/>
</dbReference>
<dbReference type="SUPFAM" id="SSF51294">
    <property type="entry name" value="Hedgehog/intein (Hint) domain"/>
    <property type="match status" value="1"/>
</dbReference>
<accession>A0A364Y791</accession>
<dbReference type="InterPro" id="IPR003587">
    <property type="entry name" value="Hint_dom_N"/>
</dbReference>
<feature type="domain" description="Fibronectin type-III" evidence="1">
    <location>
        <begin position="288"/>
        <end position="379"/>
    </location>
</feature>
<dbReference type="RefSeq" id="WP_112745954.1">
    <property type="nucleotide sequence ID" value="NZ_QMFY01000002.1"/>
</dbReference>
<dbReference type="GO" id="GO:0008199">
    <property type="term" value="F:ferric iron binding"/>
    <property type="evidence" value="ECO:0007669"/>
    <property type="project" value="InterPro"/>
</dbReference>
<dbReference type="CDD" id="cd00081">
    <property type="entry name" value="Hint"/>
    <property type="match status" value="1"/>
</dbReference>
<dbReference type="SUPFAM" id="SSF55387">
    <property type="entry name" value="Frataxin/Nqo15-like"/>
    <property type="match status" value="1"/>
</dbReference>
<dbReference type="InterPro" id="IPR036844">
    <property type="entry name" value="Hint_dom_sf"/>
</dbReference>
<dbReference type="OrthoDB" id="1521695at2"/>
<dbReference type="PROSITE" id="PS50853">
    <property type="entry name" value="FN3"/>
    <property type="match status" value="1"/>
</dbReference>
<evidence type="ECO:0000259" key="1">
    <source>
        <dbReference type="PROSITE" id="PS50853"/>
    </source>
</evidence>
<dbReference type="Gene3D" id="2.60.40.10">
    <property type="entry name" value="Immunoglobulins"/>
    <property type="match status" value="1"/>
</dbReference>
<dbReference type="Gene3D" id="2.170.16.10">
    <property type="entry name" value="Hedgehog/Intein (Hint) domain"/>
    <property type="match status" value="1"/>
</dbReference>
<reference evidence="2 3" key="1">
    <citation type="submission" date="2018-06" db="EMBL/GenBank/DDBJ databases">
        <title>Chryseolinea flavus sp. nov., a member of the phylum Bacteroidetes isolated from soil.</title>
        <authorList>
            <person name="Li Y."/>
            <person name="Wang J."/>
        </authorList>
    </citation>
    <scope>NUCLEOTIDE SEQUENCE [LARGE SCALE GENOMIC DNA]</scope>
    <source>
        <strain evidence="2 3">SDU1-6</strain>
    </source>
</reference>
<organism evidence="2 3">
    <name type="scientific">Pseudochryseolinea flava</name>
    <dbReference type="NCBI Taxonomy" id="2059302"/>
    <lineage>
        <taxon>Bacteria</taxon>
        <taxon>Pseudomonadati</taxon>
        <taxon>Bacteroidota</taxon>
        <taxon>Cytophagia</taxon>
        <taxon>Cytophagales</taxon>
        <taxon>Fulvivirgaceae</taxon>
        <taxon>Pseudochryseolinea</taxon>
    </lineage>
</organism>
<dbReference type="PROSITE" id="PS50818">
    <property type="entry name" value="INTEIN_C_TER"/>
    <property type="match status" value="1"/>
</dbReference>
<dbReference type="InterPro" id="IPR006141">
    <property type="entry name" value="Intein_N"/>
</dbReference>
<dbReference type="Pfam" id="PF07591">
    <property type="entry name" value="PT-HINT"/>
    <property type="match status" value="1"/>
</dbReference>
<dbReference type="InterPro" id="IPR003961">
    <property type="entry name" value="FN3_dom"/>
</dbReference>
<dbReference type="InterPro" id="IPR013783">
    <property type="entry name" value="Ig-like_fold"/>
</dbReference>
<keyword evidence="3" id="KW-1185">Reference proteome</keyword>
<dbReference type="EMBL" id="QMFY01000002">
    <property type="protein sequence ID" value="RAW02131.1"/>
    <property type="molecule type" value="Genomic_DNA"/>
</dbReference>
<dbReference type="InterPro" id="IPR036116">
    <property type="entry name" value="FN3_sf"/>
</dbReference>
<gene>
    <name evidence="2" type="ORF">DQQ10_06170</name>
</gene>
<protein>
    <recommendedName>
        <fullName evidence="1">Fibronectin type-III domain-containing protein</fullName>
    </recommendedName>
</protein>
<dbReference type="SMART" id="SM00060">
    <property type="entry name" value="FN3"/>
    <property type="match status" value="1"/>
</dbReference>
<evidence type="ECO:0000313" key="2">
    <source>
        <dbReference type="EMBL" id="RAW02131.1"/>
    </source>
</evidence>
<evidence type="ECO:0000313" key="3">
    <source>
        <dbReference type="Proteomes" id="UP000251889"/>
    </source>
</evidence>
<dbReference type="InterPro" id="IPR030934">
    <property type="entry name" value="Intein_C"/>
</dbReference>